<dbReference type="GO" id="GO:0043161">
    <property type="term" value="P:proteasome-mediated ubiquitin-dependent protein catabolic process"/>
    <property type="evidence" value="ECO:0007669"/>
    <property type="project" value="TreeGrafter"/>
</dbReference>
<reference evidence="6 7" key="1">
    <citation type="journal article" date="2014" name="BMC Genomics">
        <title>Comparative genomics of the major fungal agents of human and animal Sporotrichosis: Sporothrix schenckii and Sporothrix brasiliensis.</title>
        <authorList>
            <person name="Teixeira M.M."/>
            <person name="de Almeida L.G."/>
            <person name="Kubitschek-Barreira P."/>
            <person name="Alves F.L."/>
            <person name="Kioshima E.S."/>
            <person name="Abadio A.K."/>
            <person name="Fernandes L."/>
            <person name="Derengowski L.S."/>
            <person name="Ferreira K.S."/>
            <person name="Souza R.C."/>
            <person name="Ruiz J.C."/>
            <person name="de Andrade N.C."/>
            <person name="Paes H.C."/>
            <person name="Nicola A.M."/>
            <person name="Albuquerque P."/>
            <person name="Gerber A.L."/>
            <person name="Martins V.P."/>
            <person name="Peconick L.D."/>
            <person name="Neto A.V."/>
            <person name="Chaucanez C.B."/>
            <person name="Silva P.A."/>
            <person name="Cunha O.L."/>
            <person name="de Oliveira F.F."/>
            <person name="dos Santos T.C."/>
            <person name="Barros A.L."/>
            <person name="Soares M.A."/>
            <person name="de Oliveira L.M."/>
            <person name="Marini M.M."/>
            <person name="Villalobos-Duno H."/>
            <person name="Cunha M.M."/>
            <person name="de Hoog S."/>
            <person name="da Silveira J.F."/>
            <person name="Henrissat B."/>
            <person name="Nino-Vega G.A."/>
            <person name="Cisalpino P.S."/>
            <person name="Mora-Montes H.M."/>
            <person name="Almeida S.R."/>
            <person name="Stajich J.E."/>
            <person name="Lopes-Bezerra L.M."/>
            <person name="Vasconcelos A.T."/>
            <person name="Felipe M.S."/>
        </authorList>
    </citation>
    <scope>NUCLEOTIDE SEQUENCE [LARGE SCALE GENOMIC DNA]</scope>
    <source>
        <strain evidence="6 7">1099-18</strain>
    </source>
</reference>
<dbReference type="GO" id="GO:0043130">
    <property type="term" value="F:ubiquitin binding"/>
    <property type="evidence" value="ECO:0007669"/>
    <property type="project" value="TreeGrafter"/>
</dbReference>
<dbReference type="CDD" id="cd00200">
    <property type="entry name" value="WD40"/>
    <property type="match status" value="1"/>
</dbReference>
<dbReference type="PROSITE" id="PS50294">
    <property type="entry name" value="WD_REPEATS_REGION"/>
    <property type="match status" value="2"/>
</dbReference>
<reference evidence="6 7" key="2">
    <citation type="journal article" date="2015" name="Eukaryot. Cell">
        <title>Asexual propagation of a virulent clone complex in a human and feline outbreak of sporotrichosis.</title>
        <authorList>
            <person name="Teixeira Mde M."/>
            <person name="Rodrigues A.M."/>
            <person name="Tsui C.K."/>
            <person name="de Almeida L.G."/>
            <person name="Van Diepeningen A.D."/>
            <person name="van den Ende B.G."/>
            <person name="Fernandes G.F."/>
            <person name="Kano R."/>
            <person name="Hamelin R.C."/>
            <person name="Lopes-Bezerra L.M."/>
            <person name="Vasconcelos A.T."/>
            <person name="de Hoog S."/>
            <person name="de Camargo Z.P."/>
            <person name="Felipe M.S."/>
        </authorList>
    </citation>
    <scope>NUCLEOTIDE SEQUENCE [LARGE SCALE GENOMIC DNA]</scope>
    <source>
        <strain evidence="6 7">1099-18</strain>
    </source>
</reference>
<dbReference type="PANTHER" id="PTHR19849:SF0">
    <property type="entry name" value="PHOSPHOLIPASE A-2-ACTIVATING PROTEIN"/>
    <property type="match status" value="1"/>
</dbReference>
<dbReference type="OrthoDB" id="10265988at2759"/>
<dbReference type="InterPro" id="IPR013535">
    <property type="entry name" value="PUL_dom"/>
</dbReference>
<evidence type="ECO:0000256" key="4">
    <source>
        <dbReference type="PROSITE-ProRule" id="PRU00221"/>
    </source>
</evidence>
<dbReference type="PANTHER" id="PTHR19849">
    <property type="entry name" value="PHOSPHOLIPASE A-2-ACTIVATING PROTEIN"/>
    <property type="match status" value="1"/>
</dbReference>
<dbReference type="InterPro" id="IPR015155">
    <property type="entry name" value="PFU"/>
</dbReference>
<dbReference type="Pfam" id="PF08324">
    <property type="entry name" value="PUL"/>
    <property type="match status" value="1"/>
</dbReference>
<dbReference type="GeneID" id="27664403"/>
<organism evidence="6 7">
    <name type="scientific">Sporothrix schenckii 1099-18</name>
    <dbReference type="NCBI Taxonomy" id="1397361"/>
    <lineage>
        <taxon>Eukaryota</taxon>
        <taxon>Fungi</taxon>
        <taxon>Dikarya</taxon>
        <taxon>Ascomycota</taxon>
        <taxon>Pezizomycotina</taxon>
        <taxon>Sordariomycetes</taxon>
        <taxon>Sordariomycetidae</taxon>
        <taxon>Ophiostomatales</taxon>
        <taxon>Ophiostomataceae</taxon>
        <taxon>Sporothrix</taxon>
    </lineage>
</organism>
<dbReference type="KEGG" id="ssck:SPSK_02253"/>
<dbReference type="AlphaFoldDB" id="A0A0F2MES1"/>
<accession>A0A0F2MES1</accession>
<dbReference type="PROSITE" id="PS51396">
    <property type="entry name" value="PUL"/>
    <property type="match status" value="1"/>
</dbReference>
<evidence type="ECO:0000259" key="5">
    <source>
        <dbReference type="PROSITE" id="PS51396"/>
    </source>
</evidence>
<dbReference type="PROSITE" id="PS50082">
    <property type="entry name" value="WD_REPEATS_2"/>
    <property type="match status" value="2"/>
</dbReference>
<evidence type="ECO:0000256" key="2">
    <source>
        <dbReference type="ARBA" id="ARBA00022574"/>
    </source>
</evidence>
<dbReference type="InterPro" id="IPR019775">
    <property type="entry name" value="WD40_repeat_CS"/>
</dbReference>
<proteinExistence type="predicted"/>
<dbReference type="VEuPathDB" id="FungiDB:SPSK_02253"/>
<dbReference type="SMART" id="SM00320">
    <property type="entry name" value="WD40"/>
    <property type="match status" value="5"/>
</dbReference>
<evidence type="ECO:0000313" key="7">
    <source>
        <dbReference type="Proteomes" id="UP000033710"/>
    </source>
</evidence>
<dbReference type="GO" id="GO:0005634">
    <property type="term" value="C:nucleus"/>
    <property type="evidence" value="ECO:0007669"/>
    <property type="project" value="TreeGrafter"/>
</dbReference>
<dbReference type="GO" id="GO:0005737">
    <property type="term" value="C:cytoplasm"/>
    <property type="evidence" value="ECO:0007669"/>
    <property type="project" value="TreeGrafter"/>
</dbReference>
<evidence type="ECO:0000256" key="3">
    <source>
        <dbReference type="ARBA" id="ARBA00022737"/>
    </source>
</evidence>
<dbReference type="InterPro" id="IPR011989">
    <property type="entry name" value="ARM-like"/>
</dbReference>
<keyword evidence="3" id="KW-0677">Repeat</keyword>
<evidence type="ECO:0000256" key="1">
    <source>
        <dbReference type="ARBA" id="ARBA00022490"/>
    </source>
</evidence>
<dbReference type="InterPro" id="IPR001680">
    <property type="entry name" value="WD40_rpt"/>
</dbReference>
<dbReference type="Gene3D" id="2.130.10.10">
    <property type="entry name" value="YVTN repeat-like/Quinoprotein amine dehydrogenase"/>
    <property type="match status" value="1"/>
</dbReference>
<dbReference type="GO" id="GO:0010992">
    <property type="term" value="P:ubiquitin recycling"/>
    <property type="evidence" value="ECO:0007669"/>
    <property type="project" value="TreeGrafter"/>
</dbReference>
<dbReference type="PROSITE" id="PS00678">
    <property type="entry name" value="WD_REPEATS_1"/>
    <property type="match status" value="1"/>
</dbReference>
<protein>
    <submittedName>
        <fullName evidence="6">Phospholipase A-2-activating protein</fullName>
    </submittedName>
</protein>
<dbReference type="Proteomes" id="UP000033710">
    <property type="component" value="Unassembled WGS sequence"/>
</dbReference>
<dbReference type="RefSeq" id="XP_016589332.1">
    <property type="nucleotide sequence ID" value="XM_016729126.1"/>
</dbReference>
<name>A0A0F2MES1_SPOSC</name>
<dbReference type="InterPro" id="IPR036322">
    <property type="entry name" value="WD40_repeat_dom_sf"/>
</dbReference>
<dbReference type="InterPro" id="IPR015943">
    <property type="entry name" value="WD40/YVTN_repeat-like_dom_sf"/>
</dbReference>
<feature type="repeat" description="WD" evidence="4">
    <location>
        <begin position="111"/>
        <end position="146"/>
    </location>
</feature>
<gene>
    <name evidence="6" type="ORF">SPSK_02253</name>
</gene>
<dbReference type="SUPFAM" id="SSF50978">
    <property type="entry name" value="WD40 repeat-like"/>
    <property type="match status" value="1"/>
</dbReference>
<dbReference type="Gene3D" id="1.25.10.10">
    <property type="entry name" value="Leucine-rich Repeat Variant"/>
    <property type="match status" value="1"/>
</dbReference>
<dbReference type="EMBL" id="AXCR01000006">
    <property type="protein sequence ID" value="KJR86656.1"/>
    <property type="molecule type" value="Genomic_DNA"/>
</dbReference>
<comment type="caution">
    <text evidence="6">The sequence shown here is derived from an EMBL/GenBank/DDBJ whole genome shotgun (WGS) entry which is preliminary data.</text>
</comment>
<sequence>MASNNNFQLSASLTGHEKDVRAVCFPVPGSIYTASRDCTVQAWNEASALPPTYSGNLLAQGPYSFNSLAFLPPSENRPQYPKGLVLAGSHGHTIEVCQPNADISGARVALLSGHTSNVSALSVSPNGDFAISGDWDGRAKLWNTNTWEADLELIGPDPNDKQRAIWAVLAYSNAIIMTGSADHVIRGYSLQTKREKEGELQPGVFIRTPDVVRALCRVRKHPSNAQVASAGNDFLIRLWQFNGAQVGVLRGHESFIYALDSLPTGELVSSSEDRTVRIWKDQSCIQTITHPALSIWSVSVCQKTGDFATGASDNIARIFTRDQQRTASENTLREFSESLQRSSIPQQQMDDINPNTLPGPEFIETKSGTKEGQTVMINSGNGNISVYQWSVGQNQWLLVGSVVDSSSHEVETETTTAIDSVTDGDSHAGHALGPYAVFVTLAQSNFTPVLNRIKTVNSTLSEQGSKVSLGADQVGQLASLVQTLSRSAPSIPTTVPAMVPAVVTESFSLEPSAIALVLQAATTWPYKDRLPCLDLLRCMAPSVSLPEYIGGQGEDILTVLLPSIIDYPKESGSELVADPKSVENNAMMVLRLITNLFVTTPGQRLAVKRIHEIVEFLSHILDITARKNRNMMVAWASAASNITSFALREQEATGQNSVDDSLVKLIKLLAVPILDLTDAEVVYRSLIALGNLASIPGQGDFAGQVRSASAGTWVNLAIGKSEEARVKSVGEKVLKTFAT</sequence>
<feature type="domain" description="PUL" evidence="5">
    <location>
        <begin position="431"/>
        <end position="736"/>
    </location>
</feature>
<dbReference type="Pfam" id="PF09070">
    <property type="entry name" value="PFU"/>
    <property type="match status" value="1"/>
</dbReference>
<keyword evidence="2 4" id="KW-0853">WD repeat</keyword>
<feature type="repeat" description="WD" evidence="4">
    <location>
        <begin position="249"/>
        <end position="280"/>
    </location>
</feature>
<evidence type="ECO:0000313" key="6">
    <source>
        <dbReference type="EMBL" id="KJR86656.1"/>
    </source>
</evidence>
<dbReference type="Pfam" id="PF00400">
    <property type="entry name" value="WD40"/>
    <property type="match status" value="3"/>
</dbReference>
<keyword evidence="1" id="KW-0963">Cytoplasm</keyword>